<accession>A0ABV4BD39</accession>
<protein>
    <submittedName>
        <fullName evidence="1">Rid family hydrolase</fullName>
    </submittedName>
</protein>
<proteinExistence type="predicted"/>
<dbReference type="Proteomes" id="UP001564408">
    <property type="component" value="Unassembled WGS sequence"/>
</dbReference>
<dbReference type="Gene3D" id="3.30.1330.40">
    <property type="entry name" value="RutC-like"/>
    <property type="match status" value="1"/>
</dbReference>
<reference evidence="1 2" key="1">
    <citation type="submission" date="2024-05" db="EMBL/GenBank/DDBJ databases">
        <title>Genome Sequence and Characterization of the New Strain Purple Sulfur Bacterium of Genus Thioalkalicoccus.</title>
        <authorList>
            <person name="Bryantseva I.A."/>
            <person name="Kyndt J.A."/>
            <person name="Imhoff J.F."/>
        </authorList>
    </citation>
    <scope>NUCLEOTIDE SEQUENCE [LARGE SCALE GENOMIC DNA]</scope>
    <source>
        <strain evidence="1 2">Um2</strain>
    </source>
</reference>
<evidence type="ECO:0000313" key="2">
    <source>
        <dbReference type="Proteomes" id="UP001564408"/>
    </source>
</evidence>
<dbReference type="RefSeq" id="WP_369666821.1">
    <property type="nucleotide sequence ID" value="NZ_JBDKXB010000008.1"/>
</dbReference>
<gene>
    <name evidence="1" type="ORF">ABC977_08465</name>
</gene>
<comment type="caution">
    <text evidence="1">The sequence shown here is derived from an EMBL/GenBank/DDBJ whole genome shotgun (WGS) entry which is preliminary data.</text>
</comment>
<keyword evidence="1" id="KW-0378">Hydrolase</keyword>
<keyword evidence="2" id="KW-1185">Reference proteome</keyword>
<dbReference type="GO" id="GO:0016787">
    <property type="term" value="F:hydrolase activity"/>
    <property type="evidence" value="ECO:0007669"/>
    <property type="project" value="UniProtKB-KW"/>
</dbReference>
<sequence>MDKDAANGSADQYIREKNLVVLQERIVTPPERLGTVTPLSRDPLVIFNDSSLPVQRSMIAVNGSCRLEQLDFGVMLESDDTKMLFSHPLSTGETISFDSFNKVYTGLSRLLDQADLKANRIVRKWFFAKDIFRDYELINQVRDGWFSTWFNGSDFIPASTGIQSLINRSGHISLEFLAIDGKDIQIDQMHCSMQNEPIEYNKMFSRGILVSAPRGRIAFISGTASTDERGEVKYVADIARQFEHTLDCIADLLESVGMGFADIAQGMMWLKRKGDYQPCLEIARRYGFPIDRCLSLLDCNVCRDDWLCEIEVTAYKNKE</sequence>
<evidence type="ECO:0000313" key="1">
    <source>
        <dbReference type="EMBL" id="MEY6432434.1"/>
    </source>
</evidence>
<organism evidence="1 2">
    <name type="scientific">Thioalkalicoccus limnaeus</name>
    <dbReference type="NCBI Taxonomy" id="120681"/>
    <lineage>
        <taxon>Bacteria</taxon>
        <taxon>Pseudomonadati</taxon>
        <taxon>Pseudomonadota</taxon>
        <taxon>Gammaproteobacteria</taxon>
        <taxon>Chromatiales</taxon>
        <taxon>Chromatiaceae</taxon>
        <taxon>Thioalkalicoccus</taxon>
    </lineage>
</organism>
<dbReference type="SUPFAM" id="SSF55298">
    <property type="entry name" value="YjgF-like"/>
    <property type="match status" value="1"/>
</dbReference>
<dbReference type="Pfam" id="PF01042">
    <property type="entry name" value="Ribonuc_L-PSP"/>
    <property type="match status" value="1"/>
</dbReference>
<dbReference type="EMBL" id="JBDKXB010000008">
    <property type="protein sequence ID" value="MEY6432434.1"/>
    <property type="molecule type" value="Genomic_DNA"/>
</dbReference>
<dbReference type="InterPro" id="IPR035959">
    <property type="entry name" value="RutC-like_sf"/>
</dbReference>
<dbReference type="PANTHER" id="PTHR43857">
    <property type="entry name" value="BLR7761 PROTEIN"/>
    <property type="match status" value="1"/>
</dbReference>
<name>A0ABV4BD39_9GAMM</name>
<dbReference type="InterPro" id="IPR006175">
    <property type="entry name" value="YjgF/YER057c/UK114"/>
</dbReference>
<dbReference type="PANTHER" id="PTHR43857:SF1">
    <property type="entry name" value="YJGH FAMILY PROTEIN"/>
    <property type="match status" value="1"/>
</dbReference>